<dbReference type="Pfam" id="PF00005">
    <property type="entry name" value="ABC_tran"/>
    <property type="match status" value="2"/>
</dbReference>
<feature type="transmembrane region" description="Helical" evidence="11">
    <location>
        <begin position="1406"/>
        <end position="1427"/>
    </location>
</feature>
<feature type="region of interest" description="Disordered" evidence="10">
    <location>
        <begin position="1444"/>
        <end position="1467"/>
    </location>
</feature>
<dbReference type="InterPro" id="IPR013525">
    <property type="entry name" value="ABC2_TM"/>
</dbReference>
<dbReference type="PANTHER" id="PTHR19241">
    <property type="entry name" value="ATP-BINDING CASSETTE TRANSPORTER"/>
    <property type="match status" value="1"/>
</dbReference>
<dbReference type="SMART" id="SM00382">
    <property type="entry name" value="AAA"/>
    <property type="match status" value="2"/>
</dbReference>
<feature type="transmembrane region" description="Helical" evidence="11">
    <location>
        <begin position="1141"/>
        <end position="1160"/>
    </location>
</feature>
<gene>
    <name evidence="13" type="ORF">NADFUDRAFT_84369</name>
</gene>
<evidence type="ECO:0000256" key="2">
    <source>
        <dbReference type="ARBA" id="ARBA00006012"/>
    </source>
</evidence>
<evidence type="ECO:0000259" key="12">
    <source>
        <dbReference type="PROSITE" id="PS50893"/>
    </source>
</evidence>
<dbReference type="EMBL" id="KV454415">
    <property type="protein sequence ID" value="ODQ63164.1"/>
    <property type="molecule type" value="Genomic_DNA"/>
</dbReference>
<dbReference type="GO" id="GO:0016887">
    <property type="term" value="F:ATP hydrolysis activity"/>
    <property type="evidence" value="ECO:0007669"/>
    <property type="project" value="InterPro"/>
</dbReference>
<dbReference type="InterPro" id="IPR034001">
    <property type="entry name" value="ABCG_PDR_1"/>
</dbReference>
<keyword evidence="7" id="KW-0067">ATP-binding</keyword>
<evidence type="ECO:0000256" key="5">
    <source>
        <dbReference type="ARBA" id="ARBA00022737"/>
    </source>
</evidence>
<evidence type="ECO:0000256" key="6">
    <source>
        <dbReference type="ARBA" id="ARBA00022741"/>
    </source>
</evidence>
<dbReference type="InterPro" id="IPR043926">
    <property type="entry name" value="ABCG_dom"/>
</dbReference>
<feature type="transmembrane region" description="Helical" evidence="11">
    <location>
        <begin position="1254"/>
        <end position="1278"/>
    </location>
</feature>
<keyword evidence="8 11" id="KW-1133">Transmembrane helix</keyword>
<evidence type="ECO:0000256" key="4">
    <source>
        <dbReference type="ARBA" id="ARBA00022692"/>
    </source>
</evidence>
<keyword evidence="3" id="KW-0813">Transport</keyword>
<sequence length="1467" mass="162966">MAEYNPSPLVNDVETGPDVGLAHRVDTACSNPDVMDRLQELTRVLSTRTLADGEFTINPDDFDLESVLRSLRSRANKVGLESNSSGVAFRNLTATGIDVSATYGPSVLELFRSIASIPGKLFSRKAPKIKKIIRNVNGVVQQGEMLFVIGRPGSGCSTFLKCIAGETAGLLGVEGDFSYDGLSQPEMLKNYKGYVIYNPELDFHFPHLTVAQTLDFAIATRTPALRYDGLSRQQYIANQREILATIFGLRHAFNTKVGNDFVRGVSGGERKRVSIAEAMAADASIYAWDNATRGLDASTALEFAHAIRSTTNLSKNASLIAIYQAGENIFNVFDKVTVLYLGRQVYFGPATLAKDYFINMGWECPSRMTSAEFLTSVTDPNGRTPRQGYEHRVPKTADEFEAYWHNSPEFQQCIAEYDQYLLQHDKSQTQARLREATDQRQMKRQKASSFYLLTYSSQVKHLIVRGFQRVKGDITFTYINMAAFVIQALVVGSLFYDISPTTAGAYSRGGTLFFALLFMALSTLAEVSNSFDQRPIIIKQKSYSMYHPSAEAFQLVFSEFPKKFASVALFAIVLYFLTGLKVTAGAFFTFFLFLMLAVMVMSALFQSIASISPNVGVANSIAGMGVLILSIYTGYMITLPKMHPWFKWLSYLNPLRWAYEAVIANEFLGKKMGCVTMIPSGPGYAGVSIANQVCSFLGSQPGQPFVTGPDYIHLNYHYSYSHVWRNLGFVLAYLVFFICVNLLASEFVSPDSAAGDVLLFKRGSLPEGDAELLEAGIPSVEEMKVILNGSTEKVDFSKKEIFSWKHVDYTIPLDGGTRKLLDDVQGFVKPGTMTALMGESGAGKTTLLNVLSQRISFGVITGDMFVNGKDIDSSFQRRTGYVQQQDLHLAESSVREALRFSAELRQPKEVPIAEKHEYVEKIITLLGMQDYAESLVGSVGKGLNVEQRKKLSIGTELVAKPALLLFLDEPTSGLDSQSAWSIVQFLRSLADSGQAILCTIHQPSATLFEIFDRLLLLKKGGKTVYFGDVGPSSSTLLGYFERQSGVKCNADHNPAEFILECIGAGATAKNTADWNELWLESPEYAAVSQEVDNLNRELKALPPVTAEGKNLAGKFATDYLTQLKIVFRRTGNQFWRRPDYLMAKFMLIIVGSLFIGFTFWNIDATIAGTQNAIFAVFIILVLCVPLINQIQSFAFDTRELFEVRESASNTFHWSCLLLAQAGWEAIYSVLAGCLSFLCYYWTVGYSSDANLAGYFFLIQSVMWPLYYTSFGLWVIYFAPDVPSAAIITSFLFTFMISFCGVLQPAANMVGFWTFMYKVSPMTYFIQSLLGTAVHGKQIICAEVEYNIFYPPSGQTCQQFAGTFIKNFGGYLADDSAMDECKYCAYTLGDQVIKGFGVEYSQRWRNFGFMFVYLCFNIAAMLGCYYLTRVKVWGKVDFAAMFGKKKKAAEPAPSQLTNNSTDDDENKV</sequence>
<dbReference type="SUPFAM" id="SSF52540">
    <property type="entry name" value="P-loop containing nucleoside triphosphate hydrolases"/>
    <property type="match status" value="2"/>
</dbReference>
<keyword evidence="5" id="KW-0677">Repeat</keyword>
<evidence type="ECO:0000256" key="10">
    <source>
        <dbReference type="SAM" id="MobiDB-lite"/>
    </source>
</evidence>
<dbReference type="Pfam" id="PF19055">
    <property type="entry name" value="ABC2_membrane_7"/>
    <property type="match status" value="1"/>
</dbReference>
<dbReference type="InterPro" id="IPR034003">
    <property type="entry name" value="ABCG_PDR_2"/>
</dbReference>
<feature type="transmembrane region" description="Helical" evidence="11">
    <location>
        <begin position="1290"/>
        <end position="1314"/>
    </location>
</feature>
<dbReference type="PROSITE" id="PS50893">
    <property type="entry name" value="ABC_TRANSPORTER_2"/>
    <property type="match status" value="2"/>
</dbReference>
<feature type="transmembrane region" description="Helical" evidence="11">
    <location>
        <begin position="475"/>
        <end position="496"/>
    </location>
</feature>
<evidence type="ECO:0000256" key="3">
    <source>
        <dbReference type="ARBA" id="ARBA00022448"/>
    </source>
</evidence>
<dbReference type="InterPro" id="IPR029481">
    <property type="entry name" value="ABC_trans_N"/>
</dbReference>
<feature type="transmembrane region" description="Helical" evidence="11">
    <location>
        <begin position="1216"/>
        <end position="1242"/>
    </location>
</feature>
<keyword evidence="6" id="KW-0547">Nucleotide-binding</keyword>
<dbReference type="InterPro" id="IPR027417">
    <property type="entry name" value="P-loop_NTPase"/>
</dbReference>
<dbReference type="PROSITE" id="PS00211">
    <property type="entry name" value="ABC_TRANSPORTER_1"/>
    <property type="match status" value="1"/>
</dbReference>
<evidence type="ECO:0000256" key="1">
    <source>
        <dbReference type="ARBA" id="ARBA00004141"/>
    </source>
</evidence>
<name>A0A1E3PD79_9ASCO</name>
<feature type="transmembrane region" description="Helical" evidence="11">
    <location>
        <begin position="723"/>
        <end position="744"/>
    </location>
</feature>
<dbReference type="CDD" id="cd03232">
    <property type="entry name" value="ABCG_PDR_domain2"/>
    <property type="match status" value="1"/>
</dbReference>
<evidence type="ECO:0000313" key="13">
    <source>
        <dbReference type="EMBL" id="ODQ63164.1"/>
    </source>
</evidence>
<feature type="transmembrane region" description="Helical" evidence="11">
    <location>
        <begin position="617"/>
        <end position="637"/>
    </location>
</feature>
<dbReference type="InterPro" id="IPR003593">
    <property type="entry name" value="AAA+_ATPase"/>
</dbReference>
<reference evidence="13 14" key="1">
    <citation type="journal article" date="2016" name="Proc. Natl. Acad. Sci. U.S.A.">
        <title>Comparative genomics of biotechnologically important yeasts.</title>
        <authorList>
            <person name="Riley R."/>
            <person name="Haridas S."/>
            <person name="Wolfe K.H."/>
            <person name="Lopes M.R."/>
            <person name="Hittinger C.T."/>
            <person name="Goeker M."/>
            <person name="Salamov A.A."/>
            <person name="Wisecaver J.H."/>
            <person name="Long T.M."/>
            <person name="Calvey C.H."/>
            <person name="Aerts A.L."/>
            <person name="Barry K.W."/>
            <person name="Choi C."/>
            <person name="Clum A."/>
            <person name="Coughlan A.Y."/>
            <person name="Deshpande S."/>
            <person name="Douglass A.P."/>
            <person name="Hanson S.J."/>
            <person name="Klenk H.-P."/>
            <person name="LaButti K.M."/>
            <person name="Lapidus A."/>
            <person name="Lindquist E.A."/>
            <person name="Lipzen A.M."/>
            <person name="Meier-Kolthoff J.P."/>
            <person name="Ohm R.A."/>
            <person name="Otillar R.P."/>
            <person name="Pangilinan J.L."/>
            <person name="Peng Y."/>
            <person name="Rokas A."/>
            <person name="Rosa C.A."/>
            <person name="Scheuner C."/>
            <person name="Sibirny A.A."/>
            <person name="Slot J.C."/>
            <person name="Stielow J.B."/>
            <person name="Sun H."/>
            <person name="Kurtzman C.P."/>
            <person name="Blackwell M."/>
            <person name="Grigoriev I.V."/>
            <person name="Jeffries T.W."/>
        </authorList>
    </citation>
    <scope>NUCLEOTIDE SEQUENCE [LARGE SCALE GENOMIC DNA]</scope>
    <source>
        <strain evidence="13 14">DSM 6958</strain>
    </source>
</reference>
<evidence type="ECO:0000313" key="14">
    <source>
        <dbReference type="Proteomes" id="UP000095009"/>
    </source>
</evidence>
<evidence type="ECO:0000256" key="11">
    <source>
        <dbReference type="SAM" id="Phobius"/>
    </source>
</evidence>
<dbReference type="Proteomes" id="UP000095009">
    <property type="component" value="Unassembled WGS sequence"/>
</dbReference>
<feature type="domain" description="ABC transporter" evidence="12">
    <location>
        <begin position="802"/>
        <end position="1044"/>
    </location>
</feature>
<dbReference type="InterPro" id="IPR010929">
    <property type="entry name" value="PDR_CDR_ABC"/>
</dbReference>
<accession>A0A1E3PD79</accession>
<dbReference type="STRING" id="857566.A0A1E3PD79"/>
<dbReference type="GO" id="GO:0005524">
    <property type="term" value="F:ATP binding"/>
    <property type="evidence" value="ECO:0007669"/>
    <property type="project" value="UniProtKB-KW"/>
</dbReference>
<dbReference type="GO" id="GO:0140359">
    <property type="term" value="F:ABC-type transporter activity"/>
    <property type="evidence" value="ECO:0007669"/>
    <property type="project" value="InterPro"/>
</dbReference>
<protein>
    <recommendedName>
        <fullName evidence="12">ABC transporter domain-containing protein</fullName>
    </recommendedName>
</protein>
<keyword evidence="4 11" id="KW-0812">Transmembrane</keyword>
<dbReference type="Pfam" id="PF06422">
    <property type="entry name" value="PDR_CDR"/>
    <property type="match status" value="1"/>
</dbReference>
<evidence type="ECO:0000256" key="7">
    <source>
        <dbReference type="ARBA" id="ARBA00022840"/>
    </source>
</evidence>
<dbReference type="Pfam" id="PF14510">
    <property type="entry name" value="ABC_trans_N"/>
    <property type="match status" value="1"/>
</dbReference>
<dbReference type="Pfam" id="PF01061">
    <property type="entry name" value="ABC2_membrane"/>
    <property type="match status" value="2"/>
</dbReference>
<dbReference type="CDD" id="cd03233">
    <property type="entry name" value="ABCG_PDR_domain1"/>
    <property type="match status" value="1"/>
</dbReference>
<proteinExistence type="inferred from homology"/>
<dbReference type="Gene3D" id="3.40.50.300">
    <property type="entry name" value="P-loop containing nucleotide triphosphate hydrolases"/>
    <property type="match status" value="2"/>
</dbReference>
<comment type="similarity">
    <text evidence="2">Belongs to the ABC transporter superfamily. ABCG family. PDR (TC 3.A.1.205) subfamily.</text>
</comment>
<dbReference type="InterPro" id="IPR017871">
    <property type="entry name" value="ABC_transporter-like_CS"/>
</dbReference>
<organism evidence="13 14">
    <name type="scientific">Nadsonia fulvescens var. elongata DSM 6958</name>
    <dbReference type="NCBI Taxonomy" id="857566"/>
    <lineage>
        <taxon>Eukaryota</taxon>
        <taxon>Fungi</taxon>
        <taxon>Dikarya</taxon>
        <taxon>Ascomycota</taxon>
        <taxon>Saccharomycotina</taxon>
        <taxon>Dipodascomycetes</taxon>
        <taxon>Dipodascales</taxon>
        <taxon>Dipodascales incertae sedis</taxon>
        <taxon>Nadsonia</taxon>
    </lineage>
</organism>
<feature type="domain" description="ABC transporter" evidence="12">
    <location>
        <begin position="117"/>
        <end position="366"/>
    </location>
</feature>
<dbReference type="FunFam" id="3.40.50.300:FF:000054">
    <property type="entry name" value="ABC multidrug transporter atrF"/>
    <property type="match status" value="1"/>
</dbReference>
<keyword evidence="14" id="KW-1185">Reference proteome</keyword>
<dbReference type="OrthoDB" id="245989at2759"/>
<evidence type="ECO:0000256" key="9">
    <source>
        <dbReference type="ARBA" id="ARBA00023136"/>
    </source>
</evidence>
<keyword evidence="9 11" id="KW-0472">Membrane</keyword>
<dbReference type="InterPro" id="IPR003439">
    <property type="entry name" value="ABC_transporter-like_ATP-bd"/>
</dbReference>
<comment type="subcellular location">
    <subcellularLocation>
        <location evidence="1">Membrane</location>
        <topology evidence="1">Multi-pass membrane protein</topology>
    </subcellularLocation>
</comment>
<feature type="transmembrane region" description="Helical" evidence="11">
    <location>
        <begin position="511"/>
        <end position="531"/>
    </location>
</feature>
<dbReference type="GO" id="GO:0016020">
    <property type="term" value="C:membrane"/>
    <property type="evidence" value="ECO:0007669"/>
    <property type="project" value="UniProtKB-SubCell"/>
</dbReference>
<feature type="transmembrane region" description="Helical" evidence="11">
    <location>
        <begin position="1172"/>
        <end position="1195"/>
    </location>
</feature>
<evidence type="ECO:0000256" key="8">
    <source>
        <dbReference type="ARBA" id="ARBA00022989"/>
    </source>
</evidence>